<dbReference type="PANTHER" id="PTHR42678">
    <property type="entry name" value="AMIDASE"/>
    <property type="match status" value="1"/>
</dbReference>
<protein>
    <recommendedName>
        <fullName evidence="1">Amidase domain-containing protein</fullName>
    </recommendedName>
</protein>
<dbReference type="Gene3D" id="3.90.1300.10">
    <property type="entry name" value="Amidase signature (AS) domain"/>
    <property type="match status" value="1"/>
</dbReference>
<evidence type="ECO:0000313" key="3">
    <source>
        <dbReference type="Proteomes" id="UP000663888"/>
    </source>
</evidence>
<dbReference type="AlphaFoldDB" id="A0A8H2X7U8"/>
<name>A0A8H2X7U8_9AGAM</name>
<dbReference type="InterPro" id="IPR036928">
    <property type="entry name" value="AS_sf"/>
</dbReference>
<dbReference type="EMBL" id="CAJMWX010000557">
    <property type="protein sequence ID" value="CAE6420112.1"/>
    <property type="molecule type" value="Genomic_DNA"/>
</dbReference>
<evidence type="ECO:0000259" key="1">
    <source>
        <dbReference type="Pfam" id="PF01425"/>
    </source>
</evidence>
<dbReference type="Pfam" id="PF01425">
    <property type="entry name" value="Amidase"/>
    <property type="match status" value="1"/>
</dbReference>
<sequence>MMNPLAHGLRQLGTIEPSHYITIIFTNKKLVLSTLNSMQFGSIVWLVAQFFLGTILSDHPSVNHGTCFKKYPDLYEASIEELQFGLERGDYTSVDLVKAYLARIDEVNYKGANLCAVLEINPNALGQAAALDLERQSKGKRSPLHGIPILIKDNISIQASDGNTTAGSYALLGAIVPGDATVISKLRKAGAVLLGKTNLSEWSYFRDYSLDYGWSARGGQTKNPYYPGGSPSGSSSGNGVAMAVGLAAASVATETDGSLVSPSSYNNVVGIKPTVGLTSRAGVIPGSSHQDSVGPITRSVADAAAILSIIAGRDDKDNYTSTAPEVIPDYTDYLDVNAMKGKRFGVPRVAFTNDTRTGNHPSINIEFNKALAIIRSMGGIIVDPADLPSAQELSENRRNEMFVLKIDLKADLNQYLPTLGSTNVTSVAGIIAYNNAHKDLEKPGGYTGQELLISAESTNGYNSTYYATLHKNYERSRTRGIDATLKAHALDALVLPTNGITTYVAAIAGYPIVTVPLGFHPEDTTPGNAGPHTIFPAPGIPFGLAFLGTAYSEPSLISFAYAYEQQTHTRLGRRAYPLAIPKTQLDSRARQNEPLHV</sequence>
<dbReference type="PANTHER" id="PTHR42678:SF34">
    <property type="entry name" value="OS04G0183300 PROTEIN"/>
    <property type="match status" value="1"/>
</dbReference>
<comment type="caution">
    <text evidence="2">The sequence shown here is derived from an EMBL/GenBank/DDBJ whole genome shotgun (WGS) entry which is preliminary data.</text>
</comment>
<proteinExistence type="predicted"/>
<feature type="domain" description="Amidase" evidence="1">
    <location>
        <begin position="95"/>
        <end position="500"/>
    </location>
</feature>
<evidence type="ECO:0000313" key="2">
    <source>
        <dbReference type="EMBL" id="CAE6420112.1"/>
    </source>
</evidence>
<gene>
    <name evidence="2" type="ORF">RDB_LOCUS21982</name>
</gene>
<accession>A0A8H2X7U8</accession>
<organism evidence="2 3">
    <name type="scientific">Rhizoctonia solani</name>
    <dbReference type="NCBI Taxonomy" id="456999"/>
    <lineage>
        <taxon>Eukaryota</taxon>
        <taxon>Fungi</taxon>
        <taxon>Dikarya</taxon>
        <taxon>Basidiomycota</taxon>
        <taxon>Agaricomycotina</taxon>
        <taxon>Agaricomycetes</taxon>
        <taxon>Cantharellales</taxon>
        <taxon>Ceratobasidiaceae</taxon>
        <taxon>Rhizoctonia</taxon>
    </lineage>
</organism>
<dbReference type="InterPro" id="IPR023631">
    <property type="entry name" value="Amidase_dom"/>
</dbReference>
<dbReference type="SUPFAM" id="SSF75304">
    <property type="entry name" value="Amidase signature (AS) enzymes"/>
    <property type="match status" value="1"/>
</dbReference>
<reference evidence="2" key="1">
    <citation type="submission" date="2021-01" db="EMBL/GenBank/DDBJ databases">
        <authorList>
            <person name="Kaushik A."/>
        </authorList>
    </citation>
    <scope>NUCLEOTIDE SEQUENCE</scope>
    <source>
        <strain evidence="2">AG4-R118</strain>
    </source>
</reference>
<dbReference type="Proteomes" id="UP000663888">
    <property type="component" value="Unassembled WGS sequence"/>
</dbReference>